<dbReference type="GO" id="GO:0003677">
    <property type="term" value="F:DNA binding"/>
    <property type="evidence" value="ECO:0007669"/>
    <property type="project" value="InterPro"/>
</dbReference>
<dbReference type="SUPFAM" id="SSF47413">
    <property type="entry name" value="lambda repressor-like DNA-binding domains"/>
    <property type="match status" value="1"/>
</dbReference>
<dbReference type="AlphaFoldDB" id="A0A8J7GU41"/>
<proteinExistence type="predicted"/>
<dbReference type="Gene3D" id="1.10.260.40">
    <property type="entry name" value="lambda repressor-like DNA-binding domains"/>
    <property type="match status" value="1"/>
</dbReference>
<organism evidence="2 3">
    <name type="scientific">Longispora fulva</name>
    <dbReference type="NCBI Taxonomy" id="619741"/>
    <lineage>
        <taxon>Bacteria</taxon>
        <taxon>Bacillati</taxon>
        <taxon>Actinomycetota</taxon>
        <taxon>Actinomycetes</taxon>
        <taxon>Micromonosporales</taxon>
        <taxon>Micromonosporaceae</taxon>
        <taxon>Longispora</taxon>
    </lineage>
</organism>
<dbReference type="InterPro" id="IPR001387">
    <property type="entry name" value="Cro/C1-type_HTH"/>
</dbReference>
<dbReference type="PROSITE" id="PS50943">
    <property type="entry name" value="HTH_CROC1"/>
    <property type="match status" value="1"/>
</dbReference>
<dbReference type="InterPro" id="IPR010982">
    <property type="entry name" value="Lambda_DNA-bd_dom_sf"/>
</dbReference>
<evidence type="ECO:0000259" key="1">
    <source>
        <dbReference type="PROSITE" id="PS50943"/>
    </source>
</evidence>
<feature type="domain" description="HTH cro/C1-type" evidence="1">
    <location>
        <begin position="26"/>
        <end position="46"/>
    </location>
</feature>
<keyword evidence="3" id="KW-1185">Reference proteome</keyword>
<dbReference type="Proteomes" id="UP000622552">
    <property type="component" value="Unassembled WGS sequence"/>
</dbReference>
<dbReference type="RefSeq" id="WP_197005231.1">
    <property type="nucleotide sequence ID" value="NZ_BONS01000025.1"/>
</dbReference>
<evidence type="ECO:0000313" key="2">
    <source>
        <dbReference type="EMBL" id="MBG6138479.1"/>
    </source>
</evidence>
<dbReference type="CDD" id="cd00093">
    <property type="entry name" value="HTH_XRE"/>
    <property type="match status" value="1"/>
</dbReference>
<accession>A0A8J7GU41</accession>
<dbReference type="EMBL" id="JADOUF010000001">
    <property type="protein sequence ID" value="MBG6138479.1"/>
    <property type="molecule type" value="Genomic_DNA"/>
</dbReference>
<comment type="caution">
    <text evidence="2">The sequence shown here is derived from an EMBL/GenBank/DDBJ whole genome shotgun (WGS) entry which is preliminary data.</text>
</comment>
<gene>
    <name evidence="2" type="ORF">IW245_004673</name>
</gene>
<protein>
    <submittedName>
        <fullName evidence="2">Transcriptional regulator with XRE-family HTH domain</fullName>
    </submittedName>
</protein>
<name>A0A8J7GU41_9ACTN</name>
<sequence length="348" mass="38063">MDGPAFALARRLRQLRMAGWPGTVVTQSALATALGVSVPTVSAWESTRKPTTLPAHRIAAYATYFCTERSVHESRLLDQSELTGPENSRRAALERELSTLLKAMDATHPDGARTAGPWRFADGRPITIVCAKLPPEYHAGLFADSTTAEYDELYTATDFTALLELYGHVRAVNPDSDVSYRLSSDLRSSDYAGHHLVALGGVDWNNITSELLSLVALPVHQERRDSPQDPGAFVVTGDGEPRRFETKLRADGARTQLIEDVAHFFRAPSPWEGCTVTICNGNFGKGTLGIVRALADPGLRDSNAAHLTTRFSGDTLSLLCRVRMLGGKVITPDWTNPDVILHEWEPET</sequence>
<reference evidence="2" key="1">
    <citation type="submission" date="2020-11" db="EMBL/GenBank/DDBJ databases">
        <title>Sequencing the genomes of 1000 actinobacteria strains.</title>
        <authorList>
            <person name="Klenk H.-P."/>
        </authorList>
    </citation>
    <scope>NUCLEOTIDE SEQUENCE</scope>
    <source>
        <strain evidence="2">DSM 45356</strain>
    </source>
</reference>
<evidence type="ECO:0000313" key="3">
    <source>
        <dbReference type="Proteomes" id="UP000622552"/>
    </source>
</evidence>
<dbReference type="Pfam" id="PF13560">
    <property type="entry name" value="HTH_31"/>
    <property type="match status" value="1"/>
</dbReference>